<dbReference type="Pfam" id="PF01151">
    <property type="entry name" value="ELO"/>
    <property type="match status" value="1"/>
</dbReference>
<evidence type="ECO:0000256" key="2">
    <source>
        <dbReference type="ARBA" id="ARBA00022516"/>
    </source>
</evidence>
<proteinExistence type="inferred from homology"/>
<evidence type="ECO:0000256" key="5">
    <source>
        <dbReference type="ARBA" id="ARBA00022832"/>
    </source>
</evidence>
<comment type="catalytic activity">
    <reaction evidence="10">
        <text>an acyl-CoA + malonyl-CoA + H(+) = a 3-oxoacyl-CoA + CO2 + CoA</text>
        <dbReference type="Rhea" id="RHEA:50252"/>
        <dbReference type="ChEBI" id="CHEBI:15378"/>
        <dbReference type="ChEBI" id="CHEBI:16526"/>
        <dbReference type="ChEBI" id="CHEBI:57287"/>
        <dbReference type="ChEBI" id="CHEBI:57384"/>
        <dbReference type="ChEBI" id="CHEBI:58342"/>
        <dbReference type="ChEBI" id="CHEBI:90726"/>
    </reaction>
    <physiologicalReaction direction="left-to-right" evidence="10">
        <dbReference type="Rhea" id="RHEA:50253"/>
    </physiologicalReaction>
</comment>
<evidence type="ECO:0000313" key="11">
    <source>
        <dbReference type="EMBL" id="KAH3672341.1"/>
    </source>
</evidence>
<feature type="transmembrane region" description="Helical" evidence="10">
    <location>
        <begin position="284"/>
        <end position="308"/>
    </location>
</feature>
<feature type="transmembrane region" description="Helical" evidence="10">
    <location>
        <begin position="156"/>
        <end position="176"/>
    </location>
</feature>
<comment type="similarity">
    <text evidence="10">Belongs to the ELO family.</text>
</comment>
<keyword evidence="6 10" id="KW-1133">Transmembrane helix</keyword>
<dbReference type="GO" id="GO:0009922">
    <property type="term" value="F:fatty acid elongase activity"/>
    <property type="evidence" value="ECO:0007669"/>
    <property type="project" value="InterPro"/>
</dbReference>
<keyword evidence="9 10" id="KW-0275">Fatty acid biosynthesis</keyword>
<reference evidence="11" key="2">
    <citation type="submission" date="2021-01" db="EMBL/GenBank/DDBJ databases">
        <authorList>
            <person name="Schikora-Tamarit M.A."/>
        </authorList>
    </citation>
    <scope>NUCLEOTIDE SEQUENCE</scope>
    <source>
        <strain evidence="11">CBS6341</strain>
    </source>
</reference>
<dbReference type="GO" id="GO:0042761">
    <property type="term" value="P:very long-chain fatty acid biosynthetic process"/>
    <property type="evidence" value="ECO:0007669"/>
    <property type="project" value="TreeGrafter"/>
</dbReference>
<dbReference type="Proteomes" id="UP000769528">
    <property type="component" value="Unassembled WGS sequence"/>
</dbReference>
<keyword evidence="7 10" id="KW-0443">Lipid metabolism</keyword>
<name>A0A9P8PHZ1_9ASCO</name>
<sequence length="322" mass="37487">MASEYLDLVVNKASQYATIINSNTPDFIQVGLPSIDRPFGIYLWPIFNEFANLITRGKFNPDQFKYVFNETFMSTWYEVIGAVIAYYFIINVGQLIFKKLSPLKLNFLFQTHNLYLTIISLTLDLLLFEQVFPHVWQNGILEGVCSPNAWHQKVVVIYYLNYLTKYLEFIDTLFLVVKKKKIIFLHSYHHGATALLCFIQLNGETSVSWVPILLNLSVHVIMYWYYFLAARGIKVWWKRYVTIGQIVQFVLDLIFVYFTTYTFYAEKYSRELGINLPNFGTCYGTPFAAASGVIILSSYLVLFVLLYIKIYSKKSSTNTKKK</sequence>
<keyword evidence="5 10" id="KW-0276">Fatty acid metabolism</keyword>
<feature type="transmembrane region" description="Helical" evidence="10">
    <location>
        <begin position="240"/>
        <end position="264"/>
    </location>
</feature>
<keyword evidence="12" id="KW-1185">Reference proteome</keyword>
<dbReference type="GO" id="GO:0005789">
    <property type="term" value="C:endoplasmic reticulum membrane"/>
    <property type="evidence" value="ECO:0007669"/>
    <property type="project" value="TreeGrafter"/>
</dbReference>
<dbReference type="OrthoDB" id="434092at2759"/>
<dbReference type="AlphaFoldDB" id="A0A9P8PHZ1"/>
<dbReference type="PANTHER" id="PTHR11157:SF157">
    <property type="entry name" value="ELONGATION OF FATTY ACIDS PROTEIN 3"/>
    <property type="match status" value="1"/>
</dbReference>
<evidence type="ECO:0000256" key="1">
    <source>
        <dbReference type="ARBA" id="ARBA00004141"/>
    </source>
</evidence>
<evidence type="ECO:0000256" key="3">
    <source>
        <dbReference type="ARBA" id="ARBA00022679"/>
    </source>
</evidence>
<feature type="transmembrane region" description="Helical" evidence="10">
    <location>
        <begin position="207"/>
        <end position="228"/>
    </location>
</feature>
<evidence type="ECO:0000256" key="7">
    <source>
        <dbReference type="ARBA" id="ARBA00023098"/>
    </source>
</evidence>
<evidence type="ECO:0000256" key="8">
    <source>
        <dbReference type="ARBA" id="ARBA00023136"/>
    </source>
</evidence>
<keyword evidence="2 10" id="KW-0444">Lipid biosynthesis</keyword>
<keyword evidence="3 10" id="KW-0808">Transferase</keyword>
<evidence type="ECO:0000256" key="9">
    <source>
        <dbReference type="ARBA" id="ARBA00023160"/>
    </source>
</evidence>
<dbReference type="InterPro" id="IPR002076">
    <property type="entry name" value="ELO_fam"/>
</dbReference>
<reference evidence="11" key="1">
    <citation type="journal article" date="2021" name="Open Biol.">
        <title>Shared evolutionary footprints suggest mitochondrial oxidative damage underlies multiple complex I losses in fungi.</title>
        <authorList>
            <person name="Schikora-Tamarit M.A."/>
            <person name="Marcet-Houben M."/>
            <person name="Nosek J."/>
            <person name="Gabaldon T."/>
        </authorList>
    </citation>
    <scope>NUCLEOTIDE SEQUENCE</scope>
    <source>
        <strain evidence="11">CBS6341</strain>
    </source>
</reference>
<keyword evidence="4 10" id="KW-0812">Transmembrane</keyword>
<gene>
    <name evidence="11" type="ORF">WICMUC_004313</name>
</gene>
<evidence type="ECO:0000313" key="12">
    <source>
        <dbReference type="Proteomes" id="UP000769528"/>
    </source>
</evidence>
<feature type="transmembrane region" description="Helical" evidence="10">
    <location>
        <begin position="183"/>
        <end position="201"/>
    </location>
</feature>
<keyword evidence="8 10" id="KW-0472">Membrane</keyword>
<dbReference type="GO" id="GO:0034626">
    <property type="term" value="P:fatty acid elongation, polyunsaturated fatty acid"/>
    <property type="evidence" value="ECO:0007669"/>
    <property type="project" value="TreeGrafter"/>
</dbReference>
<dbReference type="GO" id="GO:0019367">
    <property type="term" value="P:fatty acid elongation, saturated fatty acid"/>
    <property type="evidence" value="ECO:0007669"/>
    <property type="project" value="TreeGrafter"/>
</dbReference>
<feature type="transmembrane region" description="Helical" evidence="10">
    <location>
        <begin position="75"/>
        <end position="93"/>
    </location>
</feature>
<dbReference type="EMBL" id="JAEUBF010001156">
    <property type="protein sequence ID" value="KAH3672341.1"/>
    <property type="molecule type" value="Genomic_DNA"/>
</dbReference>
<evidence type="ECO:0000256" key="10">
    <source>
        <dbReference type="RuleBase" id="RU361115"/>
    </source>
</evidence>
<evidence type="ECO:0000256" key="4">
    <source>
        <dbReference type="ARBA" id="ARBA00022692"/>
    </source>
</evidence>
<dbReference type="PANTHER" id="PTHR11157">
    <property type="entry name" value="FATTY ACID ACYL TRANSFERASE-RELATED"/>
    <property type="match status" value="1"/>
</dbReference>
<evidence type="ECO:0000256" key="6">
    <source>
        <dbReference type="ARBA" id="ARBA00022989"/>
    </source>
</evidence>
<organism evidence="11 12">
    <name type="scientific">Wickerhamomyces mucosus</name>
    <dbReference type="NCBI Taxonomy" id="1378264"/>
    <lineage>
        <taxon>Eukaryota</taxon>
        <taxon>Fungi</taxon>
        <taxon>Dikarya</taxon>
        <taxon>Ascomycota</taxon>
        <taxon>Saccharomycotina</taxon>
        <taxon>Saccharomycetes</taxon>
        <taxon>Phaffomycetales</taxon>
        <taxon>Wickerhamomycetaceae</taxon>
        <taxon>Wickerhamomyces</taxon>
    </lineage>
</organism>
<comment type="subcellular location">
    <subcellularLocation>
        <location evidence="1">Membrane</location>
        <topology evidence="1">Multi-pass membrane protein</topology>
    </subcellularLocation>
</comment>
<comment type="caution">
    <text evidence="11">The sequence shown here is derived from an EMBL/GenBank/DDBJ whole genome shotgun (WGS) entry which is preliminary data.</text>
</comment>
<dbReference type="GO" id="GO:0034625">
    <property type="term" value="P:fatty acid elongation, monounsaturated fatty acid"/>
    <property type="evidence" value="ECO:0007669"/>
    <property type="project" value="TreeGrafter"/>
</dbReference>
<dbReference type="GO" id="GO:0030148">
    <property type="term" value="P:sphingolipid biosynthetic process"/>
    <property type="evidence" value="ECO:0007669"/>
    <property type="project" value="TreeGrafter"/>
</dbReference>
<accession>A0A9P8PHZ1</accession>
<protein>
    <recommendedName>
        <fullName evidence="10">Elongation of fatty acids protein</fullName>
        <ecNumber evidence="10">2.3.1.-</ecNumber>
    </recommendedName>
</protein>
<dbReference type="EC" id="2.3.1.-" evidence="10"/>